<feature type="region of interest" description="Disordered" evidence="1">
    <location>
        <begin position="264"/>
        <end position="302"/>
    </location>
</feature>
<evidence type="ECO:0008006" key="4">
    <source>
        <dbReference type="Google" id="ProtNLM"/>
    </source>
</evidence>
<dbReference type="PANTHER" id="PTHR35497:SF1">
    <property type="entry name" value="ACYL-UDP-N-ACETYLGLUCOSAMINE O-ACYLTRANSFERASE"/>
    <property type="match status" value="1"/>
</dbReference>
<evidence type="ECO:0000313" key="2">
    <source>
        <dbReference type="EMBL" id="KZV45575.1"/>
    </source>
</evidence>
<protein>
    <recommendedName>
        <fullName evidence="4">C2H2-type domain-containing protein</fullName>
    </recommendedName>
</protein>
<reference evidence="2 3" key="1">
    <citation type="journal article" date="2015" name="Proc. Natl. Acad. Sci. U.S.A.">
        <title>The resurrection genome of Boea hygrometrica: A blueprint for survival of dehydration.</title>
        <authorList>
            <person name="Xiao L."/>
            <person name="Yang G."/>
            <person name="Zhang L."/>
            <person name="Yang X."/>
            <person name="Zhao S."/>
            <person name="Ji Z."/>
            <person name="Zhou Q."/>
            <person name="Hu M."/>
            <person name="Wang Y."/>
            <person name="Chen M."/>
            <person name="Xu Y."/>
            <person name="Jin H."/>
            <person name="Xiao X."/>
            <person name="Hu G."/>
            <person name="Bao F."/>
            <person name="Hu Y."/>
            <person name="Wan P."/>
            <person name="Li L."/>
            <person name="Deng X."/>
            <person name="Kuang T."/>
            <person name="Xiang C."/>
            <person name="Zhu J.K."/>
            <person name="Oliver M.J."/>
            <person name="He Y."/>
        </authorList>
    </citation>
    <scope>NUCLEOTIDE SEQUENCE [LARGE SCALE GENOMIC DNA]</scope>
    <source>
        <strain evidence="3">cv. XS01</strain>
    </source>
</reference>
<proteinExistence type="predicted"/>
<feature type="compositionally biased region" description="Polar residues" evidence="1">
    <location>
        <begin position="287"/>
        <end position="302"/>
    </location>
</feature>
<name>A0A2Z7CFU8_9LAMI</name>
<organism evidence="2 3">
    <name type="scientific">Dorcoceras hygrometricum</name>
    <dbReference type="NCBI Taxonomy" id="472368"/>
    <lineage>
        <taxon>Eukaryota</taxon>
        <taxon>Viridiplantae</taxon>
        <taxon>Streptophyta</taxon>
        <taxon>Embryophyta</taxon>
        <taxon>Tracheophyta</taxon>
        <taxon>Spermatophyta</taxon>
        <taxon>Magnoliopsida</taxon>
        <taxon>eudicotyledons</taxon>
        <taxon>Gunneridae</taxon>
        <taxon>Pentapetalae</taxon>
        <taxon>asterids</taxon>
        <taxon>lamiids</taxon>
        <taxon>Lamiales</taxon>
        <taxon>Gesneriaceae</taxon>
        <taxon>Didymocarpoideae</taxon>
        <taxon>Trichosporeae</taxon>
        <taxon>Loxocarpinae</taxon>
        <taxon>Dorcoceras</taxon>
    </lineage>
</organism>
<evidence type="ECO:0000313" key="3">
    <source>
        <dbReference type="Proteomes" id="UP000250235"/>
    </source>
</evidence>
<evidence type="ECO:0000256" key="1">
    <source>
        <dbReference type="SAM" id="MobiDB-lite"/>
    </source>
</evidence>
<keyword evidence="3" id="KW-1185">Reference proteome</keyword>
<sequence>MAGRDLGYPRSSTNNLKEQLVRRTLRNVRAQGHPYVELREDGKRLIFFCTLCLAPCYGDSCLFNHLNGNLHTQRLATAKLTLLKPNPWPFSDGVFFFCNDLLDQNNNLPVSGSERVKLLDFHHVDGDTAIVRYGENLGSNACSHLAEEMGDHADGNEIPFDQNLVGEGYSHELVIPSVLQKDEVSNLVVRHMGVGRIGARFSKKDVVSDEIRKIWCEWLGNKELSCEDIGSVPDHDFSVVTFAYNYNLGRKGLLDEFRKFLPSSPHSEAEYSSGSRGKKRKSFSDSVDMSNQSDSSGEEWQSSNHSNMKMILYGNDDQQVPSRVLSRKIMRKQMREQEVIAAERSCDLCQQRMLPDKDVAALLNRKTGKFVCSSRNLTGAFHVFHISCLLHWVLLCEVEIYSKKSVTPKLKRRSRRKVKGGTGVGKRENCETQETRKQIYSVFCPECQGTGIEIDKEELEKPTISLFEIFTYKIKLCDAHKAWMKDPEVLQNCSIGFHFPADFDAAYQENVATLKLLHFYRADI</sequence>
<dbReference type="AlphaFoldDB" id="A0A2Z7CFU8"/>
<dbReference type="PANTHER" id="PTHR35497">
    <property type="entry name" value="ACYL-UDP-N-ACETYLGLUCOSAMINE O-ACYLTRANSFERASE"/>
    <property type="match status" value="1"/>
</dbReference>
<dbReference type="EMBL" id="KQ996036">
    <property type="protein sequence ID" value="KZV45575.1"/>
    <property type="molecule type" value="Genomic_DNA"/>
</dbReference>
<dbReference type="OrthoDB" id="1876367at2759"/>
<accession>A0A2Z7CFU8</accession>
<dbReference type="Proteomes" id="UP000250235">
    <property type="component" value="Unassembled WGS sequence"/>
</dbReference>
<gene>
    <name evidence="2" type="ORF">F511_27185</name>
</gene>